<name>A0A0W0Y3Y8_9GAMM</name>
<comment type="caution">
    <text evidence="1">The sequence shown here is derived from an EMBL/GenBank/DDBJ whole genome shotgun (WGS) entry which is preliminary data.</text>
</comment>
<accession>A0A0W0Y3Y8</accession>
<protein>
    <submittedName>
        <fullName evidence="1">Coiled-coil protein</fullName>
    </submittedName>
</protein>
<dbReference type="RefSeq" id="WP_058506681.1">
    <property type="nucleotide sequence ID" value="NZ_CAAAIK010000002.1"/>
</dbReference>
<keyword evidence="2" id="KW-1185">Reference proteome</keyword>
<reference evidence="1 2" key="1">
    <citation type="submission" date="2015-11" db="EMBL/GenBank/DDBJ databases">
        <title>Genomic analysis of 38 Legionella species identifies large and diverse effector repertoires.</title>
        <authorList>
            <person name="Burstein D."/>
            <person name="Amaro F."/>
            <person name="Zusman T."/>
            <person name="Lifshitz Z."/>
            <person name="Cohen O."/>
            <person name="Gilbert J.A."/>
            <person name="Pupko T."/>
            <person name="Shuman H.A."/>
            <person name="Segal G."/>
        </authorList>
    </citation>
    <scope>NUCLEOTIDE SEQUENCE [LARGE SCALE GENOMIC DNA]</scope>
    <source>
        <strain evidence="1 2">CDC#1442-AUS-E</strain>
    </source>
</reference>
<evidence type="ECO:0000313" key="2">
    <source>
        <dbReference type="Proteomes" id="UP000054618"/>
    </source>
</evidence>
<sequence>MANLRATDDHLQIAIPLTVKPVDNETATVSSLTPKEASLLYGHYSMDYRIPGGILRLLARHDNKTMQILLMTEDTELLQEMPGERPSSLIANTISLLNRYFLHADSYDRPLSVHQEKKIQLTQNCIKQLSLLLEEERQIQCEEWSRQEDLRIKVLAVIDACKDENILLANHPAVSEGTLGKILFHTRDFAQRYEFNRVFPVSRIDQHDFSKVSETKSKPCFIWDSETHLENGDKEELLKEALWVISRQYGFNEANELNQIDANRFKRLETFLRKRWQDIQKWVDYLAMPHKPEPKLREERRLNGISTTSIEPYYFFEGVGQQAHLNLHSLVESLVNNPVEIAKTKTFEQAEQLLWTAHDGSWVHLAGSNSIVLRKNNRIRQWHYFKEDEFYYILPTNQDLLTLMQLSKRHLYFPERAKLTFKAFLVNVPRFFKFLYTKVYAYITETLKDDFSNHLHSGHPQLKKEEPPSKPLRVLPAHLRSLQDILQGQGLLANGETLEEFVKRQIHVNQYVVARAEHLPSPPPYNNPFHRVLGVLRHFSALFIDISEQNPIIGSLALAAYIYGAGAVAAPELLKSILAKLHLNGLIYGIEPTQALGRWMSHGTVSEAISAAVTYWQGVIVGGDLDQFFIKAVSVLKDEPAQVAIIISLALGLGYGLCKTFPAIEKEMGTFPWPNRLAVGGKFGAAAFDTIMHPGDDWLLGTIKWLLHGGFIFLKIAISPFIEWRYYGFKNGFGSGLGKSLALTIQTAKEIVAGTLDFTLAILTIPFMELSALFIHVPFRGITSLVSKTLGALGNVQAIGQSLSEFAERKTGWNYLSGFRLSPLYGFSNPIQRYSNNSLINLLATLICMVIIPVFQLIKNLIILPLLDLTFLGIRFSLTLIDPISRLAAFTLGKTLFYTGYVSDYTIGYILRLSATIVTKTSNLIDQAAGFSRQLILKEIQLGRHALFHWAFAAQDAAVHQPQTDFDYFQEDVMRIERLEDQDSTQCLLEMLIDDLPKAHLSKAKDNTPCNRLFHKSAEQLHSAYTLNRKPPQVQISTTDYQLSSPVF</sequence>
<organism evidence="1 2">
    <name type="scientific">Legionella quinlivanii</name>
    <dbReference type="NCBI Taxonomy" id="45073"/>
    <lineage>
        <taxon>Bacteria</taxon>
        <taxon>Pseudomonadati</taxon>
        <taxon>Pseudomonadota</taxon>
        <taxon>Gammaproteobacteria</taxon>
        <taxon>Legionellales</taxon>
        <taxon>Legionellaceae</taxon>
        <taxon>Legionella</taxon>
    </lineage>
</organism>
<dbReference type="AlphaFoldDB" id="A0A0W0Y3Y8"/>
<proteinExistence type="predicted"/>
<dbReference type="STRING" id="45073.Lqui_0568"/>
<dbReference type="OrthoDB" id="5651185at2"/>
<dbReference type="Proteomes" id="UP000054618">
    <property type="component" value="Unassembled WGS sequence"/>
</dbReference>
<gene>
    <name evidence="1" type="ORF">Lqui_0568</name>
</gene>
<dbReference type="PATRIC" id="fig|45073.5.peg.598"/>
<dbReference type="EMBL" id="LNYS01000006">
    <property type="protein sequence ID" value="KTD51724.1"/>
    <property type="molecule type" value="Genomic_DNA"/>
</dbReference>
<evidence type="ECO:0000313" key="1">
    <source>
        <dbReference type="EMBL" id="KTD51724.1"/>
    </source>
</evidence>